<dbReference type="Gene3D" id="1.10.10.10">
    <property type="entry name" value="Winged helix-like DNA-binding domain superfamily/Winged helix DNA-binding domain"/>
    <property type="match status" value="1"/>
</dbReference>
<name>A0A433XX35_9BACL</name>
<dbReference type="Proteomes" id="UP000279446">
    <property type="component" value="Unassembled WGS sequence"/>
</dbReference>
<evidence type="ECO:0000256" key="1">
    <source>
        <dbReference type="ARBA" id="ARBA00010641"/>
    </source>
</evidence>
<keyword evidence="5" id="KW-0804">Transcription</keyword>
<dbReference type="InterPro" id="IPR013324">
    <property type="entry name" value="RNA_pol_sigma_r3/r4-like"/>
</dbReference>
<dbReference type="PANTHER" id="PTHR43133">
    <property type="entry name" value="RNA POLYMERASE ECF-TYPE SIGMA FACTO"/>
    <property type="match status" value="1"/>
</dbReference>
<dbReference type="InterPro" id="IPR014284">
    <property type="entry name" value="RNA_pol_sigma-70_dom"/>
</dbReference>
<dbReference type="PANTHER" id="PTHR43133:SF8">
    <property type="entry name" value="RNA POLYMERASE SIGMA FACTOR HI_1459-RELATED"/>
    <property type="match status" value="1"/>
</dbReference>
<dbReference type="OrthoDB" id="9795666at2"/>
<dbReference type="Gene3D" id="1.10.1740.10">
    <property type="match status" value="1"/>
</dbReference>
<proteinExistence type="inferred from homology"/>
<evidence type="ECO:0000259" key="6">
    <source>
        <dbReference type="Pfam" id="PF04542"/>
    </source>
</evidence>
<dbReference type="GO" id="GO:0016987">
    <property type="term" value="F:sigma factor activity"/>
    <property type="evidence" value="ECO:0007669"/>
    <property type="project" value="UniProtKB-KW"/>
</dbReference>
<keyword evidence="2" id="KW-0805">Transcription regulation</keyword>
<dbReference type="SUPFAM" id="SSF88659">
    <property type="entry name" value="Sigma3 and sigma4 domains of RNA polymerase sigma factors"/>
    <property type="match status" value="1"/>
</dbReference>
<feature type="domain" description="RNA polymerase sigma factor 70 region 4 type 2" evidence="7">
    <location>
        <begin position="102"/>
        <end position="153"/>
    </location>
</feature>
<sequence length="163" mass="19166">MEPGQLHQILQPKLTEIRKYLIRLGANPADAEDIVQDTVYKAFLYIGSIEANKFSAWLYKVAINRYYDLCRRNKWIQVPIESVQIADMDLPEDKLLQQEKREDIDSVLADLLPHHKQLLIMKYELELSYQEISDLLGVKVENVKSGLFQARKQFQRRYRGDVE</sequence>
<dbReference type="InterPro" id="IPR039425">
    <property type="entry name" value="RNA_pol_sigma-70-like"/>
</dbReference>
<evidence type="ECO:0000256" key="4">
    <source>
        <dbReference type="ARBA" id="ARBA00023125"/>
    </source>
</evidence>
<dbReference type="Pfam" id="PF04542">
    <property type="entry name" value="Sigma70_r2"/>
    <property type="match status" value="1"/>
</dbReference>
<keyword evidence="9" id="KW-1185">Reference proteome</keyword>
<dbReference type="InterPro" id="IPR036388">
    <property type="entry name" value="WH-like_DNA-bd_sf"/>
</dbReference>
<dbReference type="Pfam" id="PF08281">
    <property type="entry name" value="Sigma70_r4_2"/>
    <property type="match status" value="1"/>
</dbReference>
<reference evidence="8 9" key="1">
    <citation type="submission" date="2018-12" db="EMBL/GenBank/DDBJ databases">
        <authorList>
            <person name="Sun L."/>
            <person name="Chen Z."/>
        </authorList>
    </citation>
    <scope>NUCLEOTIDE SEQUENCE [LARGE SCALE GENOMIC DNA]</scope>
    <source>
        <strain evidence="8 9">DSM 15890</strain>
    </source>
</reference>
<keyword evidence="4" id="KW-0238">DNA-binding</keyword>
<dbReference type="EMBL" id="RZNY01000049">
    <property type="protein sequence ID" value="RUT39253.1"/>
    <property type="molecule type" value="Genomic_DNA"/>
</dbReference>
<dbReference type="GO" id="GO:0006352">
    <property type="term" value="P:DNA-templated transcription initiation"/>
    <property type="evidence" value="ECO:0007669"/>
    <property type="project" value="InterPro"/>
</dbReference>
<comment type="caution">
    <text evidence="8">The sequence shown here is derived from an EMBL/GenBank/DDBJ whole genome shotgun (WGS) entry which is preliminary data.</text>
</comment>
<keyword evidence="3" id="KW-0731">Sigma factor</keyword>
<evidence type="ECO:0000313" key="9">
    <source>
        <dbReference type="Proteomes" id="UP000279446"/>
    </source>
</evidence>
<dbReference type="SUPFAM" id="SSF88946">
    <property type="entry name" value="Sigma2 domain of RNA polymerase sigma factors"/>
    <property type="match status" value="1"/>
</dbReference>
<dbReference type="NCBIfam" id="TIGR02937">
    <property type="entry name" value="sigma70-ECF"/>
    <property type="match status" value="1"/>
</dbReference>
<evidence type="ECO:0000256" key="5">
    <source>
        <dbReference type="ARBA" id="ARBA00023163"/>
    </source>
</evidence>
<evidence type="ECO:0000256" key="3">
    <source>
        <dbReference type="ARBA" id="ARBA00023082"/>
    </source>
</evidence>
<dbReference type="AlphaFoldDB" id="A0A433XX35"/>
<dbReference type="GO" id="GO:0003677">
    <property type="term" value="F:DNA binding"/>
    <property type="evidence" value="ECO:0007669"/>
    <property type="project" value="UniProtKB-KW"/>
</dbReference>
<dbReference type="CDD" id="cd06171">
    <property type="entry name" value="Sigma70_r4"/>
    <property type="match status" value="1"/>
</dbReference>
<evidence type="ECO:0000259" key="7">
    <source>
        <dbReference type="Pfam" id="PF08281"/>
    </source>
</evidence>
<accession>A0A433XX35</accession>
<evidence type="ECO:0000313" key="8">
    <source>
        <dbReference type="EMBL" id="RUT39253.1"/>
    </source>
</evidence>
<dbReference type="RefSeq" id="WP_127195074.1">
    <property type="nucleotide sequence ID" value="NZ_RZNY01000049.1"/>
</dbReference>
<gene>
    <name evidence="8" type="ORF">EJP82_26530</name>
</gene>
<evidence type="ECO:0000256" key="2">
    <source>
        <dbReference type="ARBA" id="ARBA00023015"/>
    </source>
</evidence>
<organism evidence="8 9">
    <name type="scientific">Paenibacillus anaericanus</name>
    <dbReference type="NCBI Taxonomy" id="170367"/>
    <lineage>
        <taxon>Bacteria</taxon>
        <taxon>Bacillati</taxon>
        <taxon>Bacillota</taxon>
        <taxon>Bacilli</taxon>
        <taxon>Bacillales</taxon>
        <taxon>Paenibacillaceae</taxon>
        <taxon>Paenibacillus</taxon>
    </lineage>
</organism>
<dbReference type="InterPro" id="IPR007627">
    <property type="entry name" value="RNA_pol_sigma70_r2"/>
</dbReference>
<feature type="domain" description="RNA polymerase sigma-70 region 2" evidence="6">
    <location>
        <begin position="16"/>
        <end position="75"/>
    </location>
</feature>
<dbReference type="InterPro" id="IPR013325">
    <property type="entry name" value="RNA_pol_sigma_r2"/>
</dbReference>
<protein>
    <submittedName>
        <fullName evidence="8">RNA polymerase sigma factor</fullName>
    </submittedName>
</protein>
<comment type="similarity">
    <text evidence="1">Belongs to the sigma-70 factor family. ECF subfamily.</text>
</comment>
<dbReference type="InterPro" id="IPR013249">
    <property type="entry name" value="RNA_pol_sigma70_r4_t2"/>
</dbReference>